<dbReference type="RefSeq" id="WP_008811411.1">
    <property type="nucleotide sequence ID" value="NZ_DBEWJY010000141.1"/>
</dbReference>
<dbReference type="InterPro" id="IPR007329">
    <property type="entry name" value="FMN-bd"/>
</dbReference>
<protein>
    <submittedName>
        <fullName evidence="2">FMN-binding protein</fullName>
    </submittedName>
</protein>
<dbReference type="AlphaFoldDB" id="A0A6I3S1C8"/>
<organism evidence="2 3">
    <name type="scientific">Parasutterella excrementihominis</name>
    <dbReference type="NCBI Taxonomy" id="487175"/>
    <lineage>
        <taxon>Bacteria</taxon>
        <taxon>Pseudomonadati</taxon>
        <taxon>Pseudomonadota</taxon>
        <taxon>Betaproteobacteria</taxon>
        <taxon>Burkholderiales</taxon>
        <taxon>Sutterellaceae</taxon>
        <taxon>Parasutterella</taxon>
    </lineage>
</organism>
<reference evidence="2 3" key="1">
    <citation type="journal article" date="2019" name="Nat. Med.">
        <title>A library of human gut bacterial isolates paired with longitudinal multiomics data enables mechanistic microbiome research.</title>
        <authorList>
            <person name="Poyet M."/>
            <person name="Groussin M."/>
            <person name="Gibbons S.M."/>
            <person name="Avila-Pacheco J."/>
            <person name="Jiang X."/>
            <person name="Kearney S.M."/>
            <person name="Perrotta A.R."/>
            <person name="Berdy B."/>
            <person name="Zhao S."/>
            <person name="Lieberman T.D."/>
            <person name="Swanson P.K."/>
            <person name="Smith M."/>
            <person name="Roesemann S."/>
            <person name="Alexander J.E."/>
            <person name="Rich S.A."/>
            <person name="Livny J."/>
            <person name="Vlamakis H."/>
            <person name="Clish C."/>
            <person name="Bullock K."/>
            <person name="Deik A."/>
            <person name="Scott J."/>
            <person name="Pierce K.A."/>
            <person name="Xavier R.J."/>
            <person name="Alm E.J."/>
        </authorList>
    </citation>
    <scope>NUCLEOTIDE SEQUENCE [LARGE SCALE GENOMIC DNA]</scope>
    <source>
        <strain evidence="2 3">BIOML-A2</strain>
    </source>
</reference>
<dbReference type="Proteomes" id="UP000462362">
    <property type="component" value="Unassembled WGS sequence"/>
</dbReference>
<dbReference type="SMART" id="SM00900">
    <property type="entry name" value="FMN_bind"/>
    <property type="match status" value="1"/>
</dbReference>
<gene>
    <name evidence="2" type="ORF">GMD42_08210</name>
</gene>
<comment type="caution">
    <text evidence="2">The sequence shown here is derived from an EMBL/GenBank/DDBJ whole genome shotgun (WGS) entry which is preliminary data.</text>
</comment>
<evidence type="ECO:0000259" key="1">
    <source>
        <dbReference type="SMART" id="SM00900"/>
    </source>
</evidence>
<accession>A0A6I3S1C8</accession>
<proteinExistence type="predicted"/>
<feature type="domain" description="FMN-binding" evidence="1">
    <location>
        <begin position="37"/>
        <end position="112"/>
    </location>
</feature>
<dbReference type="Pfam" id="PF04205">
    <property type="entry name" value="FMN_bind"/>
    <property type="match status" value="1"/>
</dbReference>
<dbReference type="GO" id="GO:0010181">
    <property type="term" value="F:FMN binding"/>
    <property type="evidence" value="ECO:0007669"/>
    <property type="project" value="InterPro"/>
</dbReference>
<sequence>MELNPMKKLVLLLASFCLMTAASAAYKDGTYEGQGDGNHGKIDVSVVIKGGKIADIKVLKHTETDMIIQAPIDNMIPEIIKKNGTKGVETIAGATNSSKGILAGVNAALAKAQ</sequence>
<evidence type="ECO:0000313" key="2">
    <source>
        <dbReference type="EMBL" id="MTU43607.1"/>
    </source>
</evidence>
<name>A0A6I3S1C8_9BURK</name>
<dbReference type="EMBL" id="WNCL01000023">
    <property type="protein sequence ID" value="MTU43607.1"/>
    <property type="molecule type" value="Genomic_DNA"/>
</dbReference>
<dbReference type="Gene3D" id="3.90.1010.20">
    <property type="match status" value="1"/>
</dbReference>
<evidence type="ECO:0000313" key="3">
    <source>
        <dbReference type="Proteomes" id="UP000462362"/>
    </source>
</evidence>
<dbReference type="GO" id="GO:0016020">
    <property type="term" value="C:membrane"/>
    <property type="evidence" value="ECO:0007669"/>
    <property type="project" value="InterPro"/>
</dbReference>